<dbReference type="AlphaFoldDB" id="A0A518JUB6"/>
<keyword evidence="2" id="KW-1185">Reference proteome</keyword>
<accession>A0A518JUB6</accession>
<dbReference type="Proteomes" id="UP000315082">
    <property type="component" value="Chromosome"/>
</dbReference>
<name>A0A518JUB6_9BACT</name>
<organism evidence="1 2">
    <name type="scientific">Rosistilla carotiformis</name>
    <dbReference type="NCBI Taxonomy" id="2528017"/>
    <lineage>
        <taxon>Bacteria</taxon>
        <taxon>Pseudomonadati</taxon>
        <taxon>Planctomycetota</taxon>
        <taxon>Planctomycetia</taxon>
        <taxon>Pirellulales</taxon>
        <taxon>Pirellulaceae</taxon>
        <taxon>Rosistilla</taxon>
    </lineage>
</organism>
<evidence type="ECO:0000313" key="2">
    <source>
        <dbReference type="Proteomes" id="UP000315082"/>
    </source>
</evidence>
<protein>
    <submittedName>
        <fullName evidence="1">Uncharacterized protein</fullName>
    </submittedName>
</protein>
<proteinExistence type="predicted"/>
<evidence type="ECO:0000313" key="1">
    <source>
        <dbReference type="EMBL" id="QDV69138.1"/>
    </source>
</evidence>
<sequence>MVEHATGASLRHCELQLEPCFCRASRFRGGHFAWVISCRIEISEACSAPNFLSRSFSSSRALRHLPSPLFMPPYRQRLRLSVASLTSSSWRTSPTLLSAESVASASCSYLMIFSGECRPRFLLMVNPLRKLALDFHNTWSSFWRAFHATPVKGDWTPTCVLRMTSNLSNENATPSNARTWTTLCPEKHSLPISPLAETSSDAKANLWWRAPSQRNFQLAV</sequence>
<reference evidence="1 2" key="1">
    <citation type="submission" date="2019-02" db="EMBL/GenBank/DDBJ databases">
        <title>Deep-cultivation of Planctomycetes and their phenomic and genomic characterization uncovers novel biology.</title>
        <authorList>
            <person name="Wiegand S."/>
            <person name="Jogler M."/>
            <person name="Boedeker C."/>
            <person name="Pinto D."/>
            <person name="Vollmers J."/>
            <person name="Rivas-Marin E."/>
            <person name="Kohn T."/>
            <person name="Peeters S.H."/>
            <person name="Heuer A."/>
            <person name="Rast P."/>
            <person name="Oberbeckmann S."/>
            <person name="Bunk B."/>
            <person name="Jeske O."/>
            <person name="Meyerdierks A."/>
            <person name="Storesund J.E."/>
            <person name="Kallscheuer N."/>
            <person name="Luecker S."/>
            <person name="Lage O.M."/>
            <person name="Pohl T."/>
            <person name="Merkel B.J."/>
            <person name="Hornburger P."/>
            <person name="Mueller R.-W."/>
            <person name="Bruemmer F."/>
            <person name="Labrenz M."/>
            <person name="Spormann A.M."/>
            <person name="Op den Camp H."/>
            <person name="Overmann J."/>
            <person name="Amann R."/>
            <person name="Jetten M.S.M."/>
            <person name="Mascher T."/>
            <person name="Medema M.H."/>
            <person name="Devos D.P."/>
            <person name="Kaster A.-K."/>
            <person name="Ovreas L."/>
            <person name="Rohde M."/>
            <person name="Galperin M.Y."/>
            <person name="Jogler C."/>
        </authorList>
    </citation>
    <scope>NUCLEOTIDE SEQUENCE [LARGE SCALE GENOMIC DNA]</scope>
    <source>
        <strain evidence="1 2">Poly24</strain>
    </source>
</reference>
<dbReference type="EMBL" id="CP036348">
    <property type="protein sequence ID" value="QDV69138.1"/>
    <property type="molecule type" value="Genomic_DNA"/>
</dbReference>
<gene>
    <name evidence="1" type="ORF">Poly24_28520</name>
</gene>
<dbReference type="KEGG" id="rcf:Poly24_28520"/>